<evidence type="ECO:0000259" key="7">
    <source>
        <dbReference type="Pfam" id="PF06305"/>
    </source>
</evidence>
<feature type="region of interest" description="Disordered" evidence="5">
    <location>
        <begin position="1"/>
        <end position="110"/>
    </location>
</feature>
<dbReference type="Proteomes" id="UP000092596">
    <property type="component" value="Chromosome"/>
</dbReference>
<feature type="compositionally biased region" description="Low complexity" evidence="5">
    <location>
        <begin position="27"/>
        <end position="49"/>
    </location>
</feature>
<evidence type="ECO:0000256" key="4">
    <source>
        <dbReference type="ARBA" id="ARBA00023136"/>
    </source>
</evidence>
<dbReference type="KEGG" id="dva:DAD186_02990"/>
<proteinExistence type="predicted"/>
<accession>A0A1B0ZFY5</accession>
<keyword evidence="2 6" id="KW-0812">Transmembrane</keyword>
<dbReference type="InterPro" id="IPR010445">
    <property type="entry name" value="LapA_dom"/>
</dbReference>
<name>A0A1B0ZFY5_9MICO</name>
<dbReference type="RefSeq" id="WP_082991024.1">
    <property type="nucleotide sequence ID" value="NZ_CP012117.1"/>
</dbReference>
<evidence type="ECO:0000256" key="5">
    <source>
        <dbReference type="SAM" id="MobiDB-lite"/>
    </source>
</evidence>
<dbReference type="GO" id="GO:0005886">
    <property type="term" value="C:plasma membrane"/>
    <property type="evidence" value="ECO:0007669"/>
    <property type="project" value="InterPro"/>
</dbReference>
<organism evidence="8 9">
    <name type="scientific">Dermabacter vaginalis</name>
    <dbReference type="NCBI Taxonomy" id="1630135"/>
    <lineage>
        <taxon>Bacteria</taxon>
        <taxon>Bacillati</taxon>
        <taxon>Actinomycetota</taxon>
        <taxon>Actinomycetes</taxon>
        <taxon>Micrococcales</taxon>
        <taxon>Dermabacteraceae</taxon>
        <taxon>Dermabacter</taxon>
    </lineage>
</organism>
<feature type="domain" description="Lipopolysaccharide assembly protein A" evidence="7">
    <location>
        <begin position="137"/>
        <end position="190"/>
    </location>
</feature>
<dbReference type="Pfam" id="PF06305">
    <property type="entry name" value="LapA_dom"/>
    <property type="match status" value="1"/>
</dbReference>
<evidence type="ECO:0000256" key="1">
    <source>
        <dbReference type="ARBA" id="ARBA00022475"/>
    </source>
</evidence>
<evidence type="ECO:0000313" key="9">
    <source>
        <dbReference type="Proteomes" id="UP000092596"/>
    </source>
</evidence>
<feature type="transmembrane region" description="Helical" evidence="6">
    <location>
        <begin position="156"/>
        <end position="179"/>
    </location>
</feature>
<evidence type="ECO:0000256" key="6">
    <source>
        <dbReference type="SAM" id="Phobius"/>
    </source>
</evidence>
<protein>
    <recommendedName>
        <fullName evidence="7">Lipopolysaccharide assembly protein A domain-containing protein</fullName>
    </recommendedName>
</protein>
<keyword evidence="3 6" id="KW-1133">Transmembrane helix</keyword>
<sequence>MNSKEYDGFSDSYRDSKAEEVTRAHPAGSGVTNASTASSSAQAAPEAPSFGGAGQASDPKSAPSAPVTQAKPATPSAAPTSQRTSQAQQAPKAAPSTAPRSDQNAAQPAPKSRMGVVWASLIVGALLLILLLVFVIQNNVSTQFEYFTWHFNLPLGVAMLLAAIAGALIMALAGSVRMIQMGWQLRKFRRDQK</sequence>
<reference evidence="8 9" key="1">
    <citation type="submission" date="2015-06" db="EMBL/GenBank/DDBJ databases">
        <title>Investigation of pathophysiology for high-risk pregnancy and development of treatment modality based on it.</title>
        <authorList>
            <person name="Kim B.-C."/>
            <person name="Lim S."/>
        </authorList>
    </citation>
    <scope>NUCLEOTIDE SEQUENCE [LARGE SCALE GENOMIC DNA]</scope>
    <source>
        <strain evidence="8 9">AD1-86</strain>
    </source>
</reference>
<evidence type="ECO:0000256" key="2">
    <source>
        <dbReference type="ARBA" id="ARBA00022692"/>
    </source>
</evidence>
<gene>
    <name evidence="8" type="ORF">DAD186_02990</name>
</gene>
<evidence type="ECO:0000256" key="3">
    <source>
        <dbReference type="ARBA" id="ARBA00022989"/>
    </source>
</evidence>
<keyword evidence="1" id="KW-1003">Cell membrane</keyword>
<feature type="compositionally biased region" description="Low complexity" evidence="5">
    <location>
        <begin position="72"/>
        <end position="99"/>
    </location>
</feature>
<dbReference type="STRING" id="1630135.DAD186_02990"/>
<evidence type="ECO:0000313" key="8">
    <source>
        <dbReference type="EMBL" id="ANP26858.1"/>
    </source>
</evidence>
<feature type="compositionally biased region" description="Basic and acidic residues" evidence="5">
    <location>
        <begin position="1"/>
        <end position="23"/>
    </location>
</feature>
<feature type="transmembrane region" description="Helical" evidence="6">
    <location>
        <begin position="116"/>
        <end position="136"/>
    </location>
</feature>
<dbReference type="EMBL" id="CP012117">
    <property type="protein sequence ID" value="ANP26858.1"/>
    <property type="molecule type" value="Genomic_DNA"/>
</dbReference>
<dbReference type="AlphaFoldDB" id="A0A1B0ZFY5"/>
<keyword evidence="4 6" id="KW-0472">Membrane</keyword>